<dbReference type="PANTHER" id="PTHR33713">
    <property type="entry name" value="ANTITOXIN YAFN-RELATED"/>
    <property type="match status" value="1"/>
</dbReference>
<comment type="caution">
    <text evidence="4">The sequence shown here is derived from an EMBL/GenBank/DDBJ whole genome shotgun (WGS) entry which is preliminary data.</text>
</comment>
<protein>
    <recommendedName>
        <fullName evidence="2">Antitoxin</fullName>
    </recommendedName>
</protein>
<evidence type="ECO:0000313" key="4">
    <source>
        <dbReference type="EMBL" id="MBM7127758.1"/>
    </source>
</evidence>
<dbReference type="PANTHER" id="PTHR33713:SF6">
    <property type="entry name" value="ANTITOXIN YEFM"/>
    <property type="match status" value="1"/>
</dbReference>
<evidence type="ECO:0000313" key="5">
    <source>
        <dbReference type="Proteomes" id="UP001430149"/>
    </source>
</evidence>
<comment type="function">
    <text evidence="2">Antitoxin component of a type II toxin-antitoxin (TA) system.</text>
</comment>
<dbReference type="EMBL" id="JADIKE010000039">
    <property type="protein sequence ID" value="MBM7127758.1"/>
    <property type="molecule type" value="Genomic_DNA"/>
</dbReference>
<reference evidence="4" key="1">
    <citation type="submission" date="2020-10" db="EMBL/GenBank/DDBJ databases">
        <title>Phylogeny of dyella-like bacteria.</title>
        <authorList>
            <person name="Fu J."/>
        </authorList>
    </citation>
    <scope>NUCLEOTIDE SEQUENCE</scope>
    <source>
        <strain evidence="4">DHOC52</strain>
    </source>
</reference>
<dbReference type="Pfam" id="PF02604">
    <property type="entry name" value="PhdYeFM_antitox"/>
    <property type="match status" value="1"/>
</dbReference>
<comment type="similarity">
    <text evidence="1 2">Belongs to the phD/YefM antitoxin family.</text>
</comment>
<keyword evidence="5" id="KW-1185">Reference proteome</keyword>
<proteinExistence type="inferred from homology"/>
<dbReference type="Gene3D" id="3.40.1620.10">
    <property type="entry name" value="YefM-like domain"/>
    <property type="match status" value="1"/>
</dbReference>
<evidence type="ECO:0000256" key="3">
    <source>
        <dbReference type="SAM" id="MobiDB-lite"/>
    </source>
</evidence>
<dbReference type="SUPFAM" id="SSF143120">
    <property type="entry name" value="YefM-like"/>
    <property type="match status" value="1"/>
</dbReference>
<evidence type="ECO:0000256" key="2">
    <source>
        <dbReference type="RuleBase" id="RU362080"/>
    </source>
</evidence>
<dbReference type="InterPro" id="IPR006442">
    <property type="entry name" value="Antitoxin_Phd/YefM"/>
</dbReference>
<feature type="region of interest" description="Disordered" evidence="3">
    <location>
        <begin position="119"/>
        <end position="153"/>
    </location>
</feature>
<sequence>MRTINFSEARSNLKKVLDTVTADHTITIVTRRDSEDAVIMSLADYNAMQETLYLFGNPVNAERLHAAMAEAEASLPEGARVLGPKRGGGGALAGVIAEVISKARSKAVRLRERDAITADDDGRQLKSTPPKRKVKEKVASKAVKKAATSKRRA</sequence>
<gene>
    <name evidence="4" type="ORF">ISP19_20475</name>
</gene>
<dbReference type="Gene3D" id="6.10.250.330">
    <property type="match status" value="1"/>
</dbReference>
<organism evidence="4 5">
    <name type="scientific">Dyella flava</name>
    <dbReference type="NCBI Taxonomy" id="1920170"/>
    <lineage>
        <taxon>Bacteria</taxon>
        <taxon>Pseudomonadati</taxon>
        <taxon>Pseudomonadota</taxon>
        <taxon>Gammaproteobacteria</taxon>
        <taxon>Lysobacterales</taxon>
        <taxon>Rhodanobacteraceae</taxon>
        <taxon>Dyella</taxon>
    </lineage>
</organism>
<dbReference type="InterPro" id="IPR036165">
    <property type="entry name" value="YefM-like_sf"/>
</dbReference>
<dbReference type="RefSeq" id="WP_204684262.1">
    <property type="nucleotide sequence ID" value="NZ_BSNR01000014.1"/>
</dbReference>
<dbReference type="Proteomes" id="UP001430149">
    <property type="component" value="Unassembled WGS sequence"/>
</dbReference>
<evidence type="ECO:0000256" key="1">
    <source>
        <dbReference type="ARBA" id="ARBA00009981"/>
    </source>
</evidence>
<dbReference type="NCBIfam" id="TIGR01552">
    <property type="entry name" value="phd_fam"/>
    <property type="match status" value="1"/>
</dbReference>
<dbReference type="InterPro" id="IPR051405">
    <property type="entry name" value="phD/YefM_antitoxin"/>
</dbReference>
<accession>A0ABS2K966</accession>
<feature type="compositionally biased region" description="Basic residues" evidence="3">
    <location>
        <begin position="142"/>
        <end position="153"/>
    </location>
</feature>
<name>A0ABS2K966_9GAMM</name>